<dbReference type="InterPro" id="IPR024746">
    <property type="entry name" value="Glyco_hydro_100"/>
</dbReference>
<evidence type="ECO:0000256" key="5">
    <source>
        <dbReference type="ARBA" id="ARBA00023277"/>
    </source>
</evidence>
<dbReference type="EC" id="3.2.1.26" evidence="3"/>
<evidence type="ECO:0000313" key="7">
    <source>
        <dbReference type="EMBL" id="MFB9991119.1"/>
    </source>
</evidence>
<dbReference type="InterPro" id="IPR012341">
    <property type="entry name" value="6hp_glycosidase-like_sf"/>
</dbReference>
<evidence type="ECO:0000256" key="4">
    <source>
        <dbReference type="ARBA" id="ARBA00022801"/>
    </source>
</evidence>
<comment type="catalytic activity">
    <reaction evidence="1">
        <text>Hydrolysis of terminal non-reducing beta-D-fructofuranoside residues in beta-D-fructofuranosides.</text>
        <dbReference type="EC" id="3.2.1.26"/>
    </reaction>
</comment>
<keyword evidence="4" id="KW-0378">Hydrolase</keyword>
<accession>A0ABV6AUE1</accession>
<keyword evidence="5" id="KW-0119">Carbohydrate metabolism</keyword>
<sequence>MSSPTALADTARVQAEQTVLGNGSPIGLLGSSTAYKQVWARDSMICSLGLMLCGDPEGHQIARQSIRTLAAYQSRLGNIPHNVGFTGIPDPALIAHGGALRVGEHGGEEAPTVVVDSAHAGCIDNSLWFIIGNYYVYQTDGDRARLQAVWPHLQRAYLWLEYQDSNECGLLEVHEAMDWADLFANRYNSLWPNALWFAAQRCMAAISEALGEDGAPYLARAEDVRSKINTLLWVGPEVQPDLTWIEQHRKEWLYPVKLTTTVLQERPYYLPYMGFREYSDRFDTFGNLVAVLFGLANEAQTARILDYIDSAGINEPWPIKAVYPPVQPGERDWREYYRLRNLNLPHQYHNGGLWPFLGGFYVAALVKAGRLEQAAAQLERLAQMNRLSRTPGLEWDFNEWHHGVSGRPSGFRGQSWSAAMFIYAHACVQRGECPVFSAAGGWT</sequence>
<reference evidence="7 8" key="1">
    <citation type="submission" date="2024-09" db="EMBL/GenBank/DDBJ databases">
        <authorList>
            <person name="Sun Q."/>
            <person name="Mori K."/>
        </authorList>
    </citation>
    <scope>NUCLEOTIDE SEQUENCE [LARGE SCALE GENOMIC DNA]</scope>
    <source>
        <strain evidence="7 8">JCM 13503</strain>
    </source>
</reference>
<evidence type="ECO:0000313" key="8">
    <source>
        <dbReference type="Proteomes" id="UP001589733"/>
    </source>
</evidence>
<dbReference type="SUPFAM" id="SSF48208">
    <property type="entry name" value="Six-hairpin glycosidases"/>
    <property type="match status" value="1"/>
</dbReference>
<evidence type="ECO:0000256" key="2">
    <source>
        <dbReference type="ARBA" id="ARBA00007671"/>
    </source>
</evidence>
<evidence type="ECO:0000256" key="6">
    <source>
        <dbReference type="ARBA" id="ARBA00023295"/>
    </source>
</evidence>
<dbReference type="Pfam" id="PF12899">
    <property type="entry name" value="Glyco_hydro_100"/>
    <property type="match status" value="1"/>
</dbReference>
<evidence type="ECO:0000256" key="3">
    <source>
        <dbReference type="ARBA" id="ARBA00012758"/>
    </source>
</evidence>
<organism evidence="7 8">
    <name type="scientific">Deinococcus oregonensis</name>
    <dbReference type="NCBI Taxonomy" id="1805970"/>
    <lineage>
        <taxon>Bacteria</taxon>
        <taxon>Thermotogati</taxon>
        <taxon>Deinococcota</taxon>
        <taxon>Deinococci</taxon>
        <taxon>Deinococcales</taxon>
        <taxon>Deinococcaceae</taxon>
        <taxon>Deinococcus</taxon>
    </lineage>
</organism>
<dbReference type="EMBL" id="JBHLYR010000013">
    <property type="protein sequence ID" value="MFB9991119.1"/>
    <property type="molecule type" value="Genomic_DNA"/>
</dbReference>
<comment type="similarity">
    <text evidence="2">Belongs to the glycosyl hydrolase 100 family.</text>
</comment>
<dbReference type="PANTHER" id="PTHR34987">
    <property type="entry name" value="C, PUTATIVE (AFU_ORTHOLOGUE AFUA_3G02880)-RELATED"/>
    <property type="match status" value="1"/>
</dbReference>
<dbReference type="RefSeq" id="WP_380005732.1">
    <property type="nucleotide sequence ID" value="NZ_JBHLYR010000013.1"/>
</dbReference>
<keyword evidence="6" id="KW-0326">Glycosidase</keyword>
<proteinExistence type="inferred from homology"/>
<dbReference type="PANTHER" id="PTHR34987:SF4">
    <property type="entry name" value="ALPHA-L-RHAMNOSIDASE C-TERMINAL DOMAIN-CONTAINING PROTEIN"/>
    <property type="match status" value="1"/>
</dbReference>
<name>A0ABV6AUE1_9DEIO</name>
<comment type="caution">
    <text evidence="7">The sequence shown here is derived from an EMBL/GenBank/DDBJ whole genome shotgun (WGS) entry which is preliminary data.</text>
</comment>
<gene>
    <name evidence="7" type="ORF">ACFFLM_03855</name>
</gene>
<evidence type="ECO:0000256" key="1">
    <source>
        <dbReference type="ARBA" id="ARBA00000094"/>
    </source>
</evidence>
<dbReference type="Proteomes" id="UP001589733">
    <property type="component" value="Unassembled WGS sequence"/>
</dbReference>
<dbReference type="InterPro" id="IPR008928">
    <property type="entry name" value="6-hairpin_glycosidase_sf"/>
</dbReference>
<keyword evidence="8" id="KW-1185">Reference proteome</keyword>
<dbReference type="Gene3D" id="1.50.10.10">
    <property type="match status" value="1"/>
</dbReference>
<protein>
    <recommendedName>
        <fullName evidence="3">beta-fructofuranosidase</fullName>
        <ecNumber evidence="3">3.2.1.26</ecNumber>
    </recommendedName>
</protein>